<evidence type="ECO:0000256" key="2">
    <source>
        <dbReference type="PROSITE-ProRule" id="PRU00285"/>
    </source>
</evidence>
<evidence type="ECO:0000256" key="3">
    <source>
        <dbReference type="RuleBase" id="RU003616"/>
    </source>
</evidence>
<dbReference type="InterPro" id="IPR031107">
    <property type="entry name" value="Small_HSP"/>
</dbReference>
<evidence type="ECO:0000313" key="7">
    <source>
        <dbReference type="Proteomes" id="UP001472677"/>
    </source>
</evidence>
<keyword evidence="1" id="KW-0346">Stress response</keyword>
<gene>
    <name evidence="6" type="ORF">V6N12_011436</name>
</gene>
<evidence type="ECO:0000256" key="1">
    <source>
        <dbReference type="ARBA" id="ARBA00023016"/>
    </source>
</evidence>
<dbReference type="Pfam" id="PF00011">
    <property type="entry name" value="HSP20"/>
    <property type="match status" value="1"/>
</dbReference>
<dbReference type="SUPFAM" id="SSF49764">
    <property type="entry name" value="HSP20-like chaperones"/>
    <property type="match status" value="1"/>
</dbReference>
<keyword evidence="4" id="KW-1133">Transmembrane helix</keyword>
<dbReference type="PROSITE" id="PS01031">
    <property type="entry name" value="SHSP"/>
    <property type="match status" value="1"/>
</dbReference>
<proteinExistence type="inferred from homology"/>
<sequence>METIYEDFEPLCKWKREQQSDALEVHLPGFKRQQLKVQINHLGMLVITGERETDEEKYRRISRFRKEFPVAQDCQPSQTRAKFFNGILNLVMPKQIIPAASSLAVATENVKASTATSSLSLMNLNKRICLEMMILAISLAIVGAYVNSYCHCSP</sequence>
<dbReference type="Proteomes" id="UP001472677">
    <property type="component" value="Unassembled WGS sequence"/>
</dbReference>
<dbReference type="EMBL" id="JBBPBM010000265">
    <property type="protein sequence ID" value="KAK8498393.1"/>
    <property type="molecule type" value="Genomic_DNA"/>
</dbReference>
<protein>
    <recommendedName>
        <fullName evidence="5">SHSP domain-containing protein</fullName>
    </recommendedName>
</protein>
<comment type="similarity">
    <text evidence="2 3">Belongs to the small heat shock protein (HSP20) family.</text>
</comment>
<name>A0ABR2AWL4_9ROSI</name>
<dbReference type="CDD" id="cd06464">
    <property type="entry name" value="ACD_sHsps-like"/>
    <property type="match status" value="1"/>
</dbReference>
<dbReference type="InterPro" id="IPR008978">
    <property type="entry name" value="HSP20-like_chaperone"/>
</dbReference>
<feature type="transmembrane region" description="Helical" evidence="4">
    <location>
        <begin position="128"/>
        <end position="146"/>
    </location>
</feature>
<comment type="caution">
    <text evidence="6">The sequence shown here is derived from an EMBL/GenBank/DDBJ whole genome shotgun (WGS) entry which is preliminary data.</text>
</comment>
<organism evidence="6 7">
    <name type="scientific">Hibiscus sabdariffa</name>
    <name type="common">roselle</name>
    <dbReference type="NCBI Taxonomy" id="183260"/>
    <lineage>
        <taxon>Eukaryota</taxon>
        <taxon>Viridiplantae</taxon>
        <taxon>Streptophyta</taxon>
        <taxon>Embryophyta</taxon>
        <taxon>Tracheophyta</taxon>
        <taxon>Spermatophyta</taxon>
        <taxon>Magnoliopsida</taxon>
        <taxon>eudicotyledons</taxon>
        <taxon>Gunneridae</taxon>
        <taxon>Pentapetalae</taxon>
        <taxon>rosids</taxon>
        <taxon>malvids</taxon>
        <taxon>Malvales</taxon>
        <taxon>Malvaceae</taxon>
        <taxon>Malvoideae</taxon>
        <taxon>Hibiscus</taxon>
    </lineage>
</organism>
<keyword evidence="4" id="KW-0472">Membrane</keyword>
<dbReference type="PANTHER" id="PTHR11527">
    <property type="entry name" value="HEAT-SHOCK PROTEIN 20 FAMILY MEMBER"/>
    <property type="match status" value="1"/>
</dbReference>
<evidence type="ECO:0000313" key="6">
    <source>
        <dbReference type="EMBL" id="KAK8498393.1"/>
    </source>
</evidence>
<feature type="domain" description="SHSP" evidence="5">
    <location>
        <begin position="2"/>
        <end position="113"/>
    </location>
</feature>
<accession>A0ABR2AWL4</accession>
<reference evidence="6 7" key="1">
    <citation type="journal article" date="2024" name="G3 (Bethesda)">
        <title>Genome assembly of Hibiscus sabdariffa L. provides insights into metabolisms of medicinal natural products.</title>
        <authorList>
            <person name="Kim T."/>
        </authorList>
    </citation>
    <scope>NUCLEOTIDE SEQUENCE [LARGE SCALE GENOMIC DNA]</scope>
    <source>
        <strain evidence="6">TK-2024</strain>
        <tissue evidence="6">Old leaves</tissue>
    </source>
</reference>
<keyword evidence="4" id="KW-0812">Transmembrane</keyword>
<dbReference type="InterPro" id="IPR002068">
    <property type="entry name" value="A-crystallin/Hsp20_dom"/>
</dbReference>
<evidence type="ECO:0000256" key="4">
    <source>
        <dbReference type="SAM" id="Phobius"/>
    </source>
</evidence>
<evidence type="ECO:0000259" key="5">
    <source>
        <dbReference type="PROSITE" id="PS01031"/>
    </source>
</evidence>
<dbReference type="Gene3D" id="2.60.40.790">
    <property type="match status" value="1"/>
</dbReference>
<keyword evidence="7" id="KW-1185">Reference proteome</keyword>